<keyword evidence="11" id="KW-1185">Reference proteome</keyword>
<dbReference type="GO" id="GO:0003700">
    <property type="term" value="F:DNA-binding transcription factor activity"/>
    <property type="evidence" value="ECO:0007669"/>
    <property type="project" value="InterPro"/>
</dbReference>
<evidence type="ECO:0000313" key="11">
    <source>
        <dbReference type="Proteomes" id="UP000623678"/>
    </source>
</evidence>
<dbReference type="InterPro" id="IPR036390">
    <property type="entry name" value="WH_DNA-bd_sf"/>
</dbReference>
<dbReference type="GO" id="GO:0009401">
    <property type="term" value="P:phosphoenolpyruvate-dependent sugar phosphotransferase system"/>
    <property type="evidence" value="ECO:0007669"/>
    <property type="project" value="InterPro"/>
</dbReference>
<dbReference type="PROSITE" id="PS51099">
    <property type="entry name" value="PTS_EIIB_TYPE_2"/>
    <property type="match status" value="1"/>
</dbReference>
<evidence type="ECO:0000256" key="5">
    <source>
        <dbReference type="ARBA" id="ARBA00023163"/>
    </source>
</evidence>
<evidence type="ECO:0000313" key="10">
    <source>
        <dbReference type="EMBL" id="MBC8585522.1"/>
    </source>
</evidence>
<dbReference type="CDD" id="cd05568">
    <property type="entry name" value="PTS_IIB_bgl_like"/>
    <property type="match status" value="1"/>
</dbReference>
<dbReference type="PANTHER" id="PTHR30185">
    <property type="entry name" value="CRYPTIC BETA-GLUCOSIDE BGL OPERON ANTITERMINATOR"/>
    <property type="match status" value="1"/>
</dbReference>
<dbReference type="InterPro" id="IPR036388">
    <property type="entry name" value="WH-like_DNA-bd_sf"/>
</dbReference>
<dbReference type="PROSITE" id="PS51372">
    <property type="entry name" value="PRD_2"/>
    <property type="match status" value="1"/>
</dbReference>
<dbReference type="CDD" id="cd00211">
    <property type="entry name" value="PTS_IIA_fru"/>
    <property type="match status" value="1"/>
</dbReference>
<dbReference type="Pfam" id="PF00874">
    <property type="entry name" value="PRD"/>
    <property type="match status" value="1"/>
</dbReference>
<gene>
    <name evidence="10" type="ORF">H8705_07995</name>
</gene>
<evidence type="ECO:0000256" key="4">
    <source>
        <dbReference type="ARBA" id="ARBA00023159"/>
    </source>
</evidence>
<evidence type="ECO:0000256" key="2">
    <source>
        <dbReference type="ARBA" id="ARBA00022737"/>
    </source>
</evidence>
<keyword evidence="5" id="KW-0804">Transcription</keyword>
<organism evidence="10 11">
    <name type="scientific">Youxingia wuxianensis</name>
    <dbReference type="NCBI Taxonomy" id="2763678"/>
    <lineage>
        <taxon>Bacteria</taxon>
        <taxon>Bacillati</taxon>
        <taxon>Bacillota</taxon>
        <taxon>Clostridia</taxon>
        <taxon>Eubacteriales</taxon>
        <taxon>Oscillospiraceae</taxon>
        <taxon>Youxingia</taxon>
    </lineage>
</organism>
<dbReference type="SUPFAM" id="SSF52794">
    <property type="entry name" value="PTS system IIB component-like"/>
    <property type="match status" value="1"/>
</dbReference>
<feature type="domain" description="PTS EIIB type-2" evidence="8">
    <location>
        <begin position="403"/>
        <end position="491"/>
    </location>
</feature>
<dbReference type="RefSeq" id="WP_262395309.1">
    <property type="nucleotide sequence ID" value="NZ_JACRTD010000005.1"/>
</dbReference>
<evidence type="ECO:0000259" key="6">
    <source>
        <dbReference type="PROSITE" id="PS51000"/>
    </source>
</evidence>
<dbReference type="PROSITE" id="PS51000">
    <property type="entry name" value="HTH_DEOR_2"/>
    <property type="match status" value="1"/>
</dbReference>
<dbReference type="Proteomes" id="UP000623678">
    <property type="component" value="Unassembled WGS sequence"/>
</dbReference>
<dbReference type="SUPFAM" id="SSF46785">
    <property type="entry name" value="Winged helix' DNA-binding domain"/>
    <property type="match status" value="1"/>
</dbReference>
<dbReference type="InterPro" id="IPR002178">
    <property type="entry name" value="PTS_EIIA_type-2_dom"/>
</dbReference>
<proteinExistence type="predicted"/>
<feature type="domain" description="PTS EIIA type-2" evidence="7">
    <location>
        <begin position="552"/>
        <end position="695"/>
    </location>
</feature>
<keyword evidence="2" id="KW-0677">Repeat</keyword>
<feature type="domain" description="HTH deoR-type" evidence="6">
    <location>
        <begin position="1"/>
        <end position="59"/>
    </location>
</feature>
<dbReference type="Gene3D" id="1.10.1790.10">
    <property type="entry name" value="PRD domain"/>
    <property type="match status" value="1"/>
</dbReference>
<dbReference type="AlphaFoldDB" id="A0A926ICT1"/>
<dbReference type="SUPFAM" id="SSF55804">
    <property type="entry name" value="Phoshotransferase/anion transport protein"/>
    <property type="match status" value="1"/>
</dbReference>
<dbReference type="Pfam" id="PF08279">
    <property type="entry name" value="HTH_11"/>
    <property type="match status" value="1"/>
</dbReference>
<keyword evidence="1" id="KW-0808">Transferase</keyword>
<comment type="caution">
    <text evidence="10">The sequence shown here is derived from an EMBL/GenBank/DDBJ whole genome shotgun (WGS) entry which is preliminary data.</text>
</comment>
<evidence type="ECO:0000259" key="9">
    <source>
        <dbReference type="PROSITE" id="PS51372"/>
    </source>
</evidence>
<protein>
    <submittedName>
        <fullName evidence="10">Transcription antiterminator</fullName>
    </submittedName>
</protein>
<dbReference type="PROSITE" id="PS51094">
    <property type="entry name" value="PTS_EIIA_TYPE_2"/>
    <property type="match status" value="1"/>
</dbReference>
<name>A0A926ICT1_9FIRM</name>
<dbReference type="Gene3D" id="1.10.10.10">
    <property type="entry name" value="Winged helix-like DNA-binding domain superfamily/Winged helix DNA-binding domain"/>
    <property type="match status" value="2"/>
</dbReference>
<dbReference type="SUPFAM" id="SSF63520">
    <property type="entry name" value="PTS-regulatory domain, PRD"/>
    <property type="match status" value="1"/>
</dbReference>
<dbReference type="Pfam" id="PF05043">
    <property type="entry name" value="Mga"/>
    <property type="match status" value="1"/>
</dbReference>
<sequence>MKKRQSDILSRLQEKKQLDLIQLAQEFEVSERTIRGDIQVLNELLEGKAVIRIAAKKVSVASETEFAKTVSELMGQSDYYQYKLSMEERKAIEALIMLCSNSYTTTSSLAERLSVSKSTIVSEIKELKELFEDHGLQLRPKTKFGFEVVGEEYLVRSFLLQLIPNSGNKEYFSSTYTSLVEQEIGRGCSRERVRHILLEQEHAYHVELTDGSFKDVENYLVAVSNRWNAGRMQGKAPAAAGKGLSQMAKEILDRLFEELELPLPLSQKETDALCSLLERCKYIRNEIQSDKDLINLQMQAAAFVYDVCGALKIADQISFAKYTSLLNHIDSSLQRLGSGQPTVKNPLLQELEEAYPHIFSVVEEKIKPLNKLLGETINRDEISYIVMYLIAVMETSRQQKKPISAVLVCSSGMCTALLLQAKLKQNFNIEIEDILSLHKFMGYDLDNVDLVISTVWIEHPEIPSVHISPMLTEKDIELLRNVIKRDVMHKKMQEENQNPVSDLILNYVQEYHQIVGQSDSQDNQEYRRLLMELNQKYTRKSSPEMKGKYLHELLCEDTIQLDVHAQDWQEAIRISGQLLLQHKDIQPRYIDKMIQLVKEYGPYIVFIPGVAVAHAGFLDGSLNLSVSLIRLDEPVCFHHETNDPVRLVACFSVENGRSHLLAFFHLVKLIADKNILKCILEAKSKREILDIIKFYELYGKEDD</sequence>
<keyword evidence="3" id="KW-0805">Transcription regulation</keyword>
<accession>A0A926ICT1</accession>
<dbReference type="InterPro" id="IPR007737">
    <property type="entry name" value="Mga_HTH"/>
</dbReference>
<dbReference type="EMBL" id="JACRTD010000005">
    <property type="protein sequence ID" value="MBC8585522.1"/>
    <property type="molecule type" value="Genomic_DNA"/>
</dbReference>
<dbReference type="InterPro" id="IPR011608">
    <property type="entry name" value="PRD"/>
</dbReference>
<feature type="domain" description="PRD" evidence="9">
    <location>
        <begin position="288"/>
        <end position="399"/>
    </location>
</feature>
<dbReference type="PANTHER" id="PTHR30185:SF18">
    <property type="entry name" value="TRANSCRIPTIONAL REGULATOR MTLR"/>
    <property type="match status" value="1"/>
</dbReference>
<dbReference type="InterPro" id="IPR001034">
    <property type="entry name" value="DeoR_HTH"/>
</dbReference>
<dbReference type="GO" id="GO:0008982">
    <property type="term" value="F:protein-N(PI)-phosphohistidine-sugar phosphotransferase activity"/>
    <property type="evidence" value="ECO:0007669"/>
    <property type="project" value="InterPro"/>
</dbReference>
<dbReference type="Gene3D" id="3.40.930.10">
    <property type="entry name" value="Mannitol-specific EII, Chain A"/>
    <property type="match status" value="1"/>
</dbReference>
<evidence type="ECO:0000259" key="8">
    <source>
        <dbReference type="PROSITE" id="PS51099"/>
    </source>
</evidence>
<dbReference type="InterPro" id="IPR013011">
    <property type="entry name" value="PTS_EIIB_2"/>
</dbReference>
<dbReference type="InterPro" id="IPR036095">
    <property type="entry name" value="PTS_EIIB-like_sf"/>
</dbReference>
<evidence type="ECO:0000259" key="7">
    <source>
        <dbReference type="PROSITE" id="PS51094"/>
    </source>
</evidence>
<dbReference type="InterPro" id="IPR013196">
    <property type="entry name" value="HTH_11"/>
</dbReference>
<dbReference type="Gene3D" id="3.40.50.2300">
    <property type="match status" value="1"/>
</dbReference>
<evidence type="ECO:0000256" key="1">
    <source>
        <dbReference type="ARBA" id="ARBA00022679"/>
    </source>
</evidence>
<dbReference type="Pfam" id="PF00359">
    <property type="entry name" value="PTS_EIIA_2"/>
    <property type="match status" value="1"/>
</dbReference>
<dbReference type="InterPro" id="IPR050661">
    <property type="entry name" value="BglG_antiterminators"/>
</dbReference>
<reference evidence="10" key="1">
    <citation type="submission" date="2020-08" db="EMBL/GenBank/DDBJ databases">
        <title>Genome public.</title>
        <authorList>
            <person name="Liu C."/>
            <person name="Sun Q."/>
        </authorList>
    </citation>
    <scope>NUCLEOTIDE SEQUENCE</scope>
    <source>
        <strain evidence="10">NSJ-64</strain>
    </source>
</reference>
<dbReference type="InterPro" id="IPR016152">
    <property type="entry name" value="PTrfase/Anion_transptr"/>
</dbReference>
<dbReference type="InterPro" id="IPR036634">
    <property type="entry name" value="PRD_sf"/>
</dbReference>
<keyword evidence="4" id="KW-0010">Activator</keyword>
<evidence type="ECO:0000256" key="3">
    <source>
        <dbReference type="ARBA" id="ARBA00023015"/>
    </source>
</evidence>